<evidence type="ECO:0000313" key="2">
    <source>
        <dbReference type="Proteomes" id="UP001153076"/>
    </source>
</evidence>
<name>A0A9Q1JUL7_9CARY</name>
<protein>
    <submittedName>
        <fullName evidence="1">Uncharacterized protein</fullName>
    </submittedName>
</protein>
<dbReference type="OrthoDB" id="1742140at2759"/>
<dbReference type="Gene3D" id="3.60.10.10">
    <property type="entry name" value="Endonuclease/exonuclease/phosphatase"/>
    <property type="match status" value="1"/>
</dbReference>
<dbReference type="Proteomes" id="UP001153076">
    <property type="component" value="Unassembled WGS sequence"/>
</dbReference>
<proteinExistence type="predicted"/>
<organism evidence="1 2">
    <name type="scientific">Carnegiea gigantea</name>
    <dbReference type="NCBI Taxonomy" id="171969"/>
    <lineage>
        <taxon>Eukaryota</taxon>
        <taxon>Viridiplantae</taxon>
        <taxon>Streptophyta</taxon>
        <taxon>Embryophyta</taxon>
        <taxon>Tracheophyta</taxon>
        <taxon>Spermatophyta</taxon>
        <taxon>Magnoliopsida</taxon>
        <taxon>eudicotyledons</taxon>
        <taxon>Gunneridae</taxon>
        <taxon>Pentapetalae</taxon>
        <taxon>Caryophyllales</taxon>
        <taxon>Cactineae</taxon>
        <taxon>Cactaceae</taxon>
        <taxon>Cactoideae</taxon>
        <taxon>Echinocereeae</taxon>
        <taxon>Carnegiea</taxon>
    </lineage>
</organism>
<keyword evidence="2" id="KW-1185">Reference proteome</keyword>
<reference evidence="1" key="1">
    <citation type="submission" date="2022-04" db="EMBL/GenBank/DDBJ databases">
        <title>Carnegiea gigantea Genome sequencing and assembly v2.</title>
        <authorList>
            <person name="Copetti D."/>
            <person name="Sanderson M.J."/>
            <person name="Burquez A."/>
            <person name="Wojciechowski M.F."/>
        </authorList>
    </citation>
    <scope>NUCLEOTIDE SEQUENCE</scope>
    <source>
        <strain evidence="1">SGP5-SGP5p</strain>
        <tissue evidence="1">Aerial part</tissue>
    </source>
</reference>
<sequence length="353" mass="41168">MNAKANTPRMDNHDEETVFTTPITHQEDGCRRKHRIRQEWRPIQSTVPSNQPIPSTSQAPDEEGFVNITEEKHCNFNAVLYKGDRLGGDEIHDYEIKHFAKWVTQSGLQEMRCKGPYFTWTNKKVWSRLDRVFSNTYWYGTFDYCQVKYLSNALSDHTPMLIEITASPKPQSSFQFCDMWVRDTFFHLMVHTALPTNIYGDRGKNLIKFLLTIKKQLRALNKCKYADLKSQQEQAMLVLTQIQEALGEQPENSALLQQERLAREYYIQISTSVIDIIKQQSKASWIGYGDECTRYFFAKDKQKKLQSYVYELQDDRGQVRQGFNEVAKELQYYYKKLLGVTSSGTPLSSQVIE</sequence>
<dbReference type="SUPFAM" id="SSF56219">
    <property type="entry name" value="DNase I-like"/>
    <property type="match status" value="1"/>
</dbReference>
<accession>A0A9Q1JUL7</accession>
<dbReference type="AlphaFoldDB" id="A0A9Q1JUL7"/>
<comment type="caution">
    <text evidence="1">The sequence shown here is derived from an EMBL/GenBank/DDBJ whole genome shotgun (WGS) entry which is preliminary data.</text>
</comment>
<dbReference type="InterPro" id="IPR036691">
    <property type="entry name" value="Endo/exonu/phosph_ase_sf"/>
</dbReference>
<dbReference type="EMBL" id="JAKOGI010000704">
    <property type="protein sequence ID" value="KAJ8431238.1"/>
    <property type="molecule type" value="Genomic_DNA"/>
</dbReference>
<dbReference type="PANTHER" id="PTHR33710">
    <property type="entry name" value="BNAC02G09200D PROTEIN"/>
    <property type="match status" value="1"/>
</dbReference>
<gene>
    <name evidence="1" type="ORF">Cgig2_028628</name>
</gene>
<evidence type="ECO:0000313" key="1">
    <source>
        <dbReference type="EMBL" id="KAJ8431238.1"/>
    </source>
</evidence>
<dbReference type="PANTHER" id="PTHR33710:SF71">
    <property type="entry name" value="ENDONUCLEASE_EXONUCLEASE_PHOSPHATASE DOMAIN-CONTAINING PROTEIN"/>
    <property type="match status" value="1"/>
</dbReference>